<name>A0A8J6XJR7_9CYAN</name>
<reference evidence="1" key="1">
    <citation type="submission" date="2020-09" db="EMBL/GenBank/DDBJ databases">
        <title>Iningainema tapete sp. nov. (Scytonemataceae, Cyanobacteria) from greenhouses in central Florida (USA) produces two types of nodularin with biosynthetic potential for microcystin-LR and anabaenopeptins.</title>
        <authorList>
            <person name="Berthold D.E."/>
            <person name="Lefler F.W."/>
            <person name="Huang I.-S."/>
            <person name="Abdulla H."/>
            <person name="Zimba P.V."/>
            <person name="Laughinghouse H.D. IV."/>
        </authorList>
    </citation>
    <scope>NUCLEOTIDE SEQUENCE</scope>
    <source>
        <strain evidence="1">BLCCT55</strain>
    </source>
</reference>
<protein>
    <submittedName>
        <fullName evidence="1">Uncharacterized protein</fullName>
    </submittedName>
</protein>
<evidence type="ECO:0000313" key="2">
    <source>
        <dbReference type="Proteomes" id="UP000629098"/>
    </source>
</evidence>
<dbReference type="AlphaFoldDB" id="A0A8J6XJR7"/>
<accession>A0A8J6XJR7</accession>
<evidence type="ECO:0000313" key="1">
    <source>
        <dbReference type="EMBL" id="MBD2775838.1"/>
    </source>
</evidence>
<dbReference type="EMBL" id="JACXAE010000086">
    <property type="protein sequence ID" value="MBD2775838.1"/>
    <property type="molecule type" value="Genomic_DNA"/>
</dbReference>
<comment type="caution">
    <text evidence="1">The sequence shown here is derived from an EMBL/GenBank/DDBJ whole genome shotgun (WGS) entry which is preliminary data.</text>
</comment>
<keyword evidence="2" id="KW-1185">Reference proteome</keyword>
<sequence>MIVSKKTLYRCVGSRLGLLQQSQFVLGSSFTNTNQRFAFDPNSSILSFDADGSGTQFSAVEIARVNGVNSPQIIEVIA</sequence>
<proteinExistence type="predicted"/>
<dbReference type="RefSeq" id="WP_190834803.1">
    <property type="nucleotide sequence ID" value="NZ_CAWPPI010000086.1"/>
</dbReference>
<organism evidence="1 2">
    <name type="scientific">Iningainema tapete BLCC-T55</name>
    <dbReference type="NCBI Taxonomy" id="2748662"/>
    <lineage>
        <taxon>Bacteria</taxon>
        <taxon>Bacillati</taxon>
        <taxon>Cyanobacteriota</taxon>
        <taxon>Cyanophyceae</taxon>
        <taxon>Nostocales</taxon>
        <taxon>Scytonemataceae</taxon>
        <taxon>Iningainema tapete</taxon>
    </lineage>
</organism>
<gene>
    <name evidence="1" type="ORF">ICL16_28205</name>
</gene>
<dbReference type="Proteomes" id="UP000629098">
    <property type="component" value="Unassembled WGS sequence"/>
</dbReference>